<protein>
    <submittedName>
        <fullName evidence="2">DUF4263 domain-containing protein</fullName>
    </submittedName>
</protein>
<comment type="caution">
    <text evidence="2">The sequence shown here is derived from an EMBL/GenBank/DDBJ whole genome shotgun (WGS) entry which is preliminary data.</text>
</comment>
<dbReference type="EMBL" id="VUNQ01000025">
    <property type="protein sequence ID" value="MSU02141.1"/>
    <property type="molecule type" value="Genomic_DNA"/>
</dbReference>
<keyword evidence="3" id="KW-1185">Reference proteome</keyword>
<dbReference type="AlphaFoldDB" id="A0A6N7XJ79"/>
<name>A0A6N7XJ79_9FIRM</name>
<dbReference type="RefSeq" id="WP_154440793.1">
    <property type="nucleotide sequence ID" value="NZ_VUNQ01000025.1"/>
</dbReference>
<evidence type="ECO:0000313" key="2">
    <source>
        <dbReference type="EMBL" id="MSU02141.1"/>
    </source>
</evidence>
<evidence type="ECO:0000313" key="3">
    <source>
        <dbReference type="Proteomes" id="UP000469523"/>
    </source>
</evidence>
<dbReference type="InterPro" id="IPR025359">
    <property type="entry name" value="SduA_C"/>
</dbReference>
<feature type="domain" description="Shedu protein SduA C-terminal" evidence="1">
    <location>
        <begin position="90"/>
        <end position="251"/>
    </location>
</feature>
<dbReference type="Proteomes" id="UP000469523">
    <property type="component" value="Unassembled WGS sequence"/>
</dbReference>
<gene>
    <name evidence="2" type="ORF">FYJ83_11730</name>
</gene>
<reference evidence="2 3" key="1">
    <citation type="submission" date="2019-09" db="EMBL/GenBank/DDBJ databases">
        <title>In-depth cultivation of the pig gut microbiome towards novel bacterial diversity and tailored functional studies.</title>
        <authorList>
            <person name="Wylensek D."/>
            <person name="Hitch T.C.A."/>
            <person name="Clavel T."/>
        </authorList>
    </citation>
    <scope>NUCLEOTIDE SEQUENCE [LARGE SCALE GENOMIC DNA]</scope>
    <source>
        <strain evidence="2 3">WCA3-693-APC-4?</strain>
    </source>
</reference>
<dbReference type="Pfam" id="PF14082">
    <property type="entry name" value="SduA_C"/>
    <property type="match status" value="1"/>
</dbReference>
<sequence length="263" mass="31628">MRLQERDYEVILTEEEYEAYESELAYELRKGIKNNRNFPRYSHPDKEIRKFIWHKSSLFPNNFLYLGEYKDLDFGLESNKFHNIIYTAENELDIQKYIKQNKKWFIPGSIFLDYNFGHHDAYLFPEQQLGNKYAVDYMLLGKNSDGYSIVLVEFEKANTEYLITTANTESESVRKGLTQIQDWKRWIDSNRDYFLRNIGLLQQGIDIPVYRIYYYLVVSRREFMNQTALDVRSQSMYEKINTKIVTFDRLVDNIKKLGERPAW</sequence>
<accession>A0A6N7XJ79</accession>
<evidence type="ECO:0000259" key="1">
    <source>
        <dbReference type="Pfam" id="PF14082"/>
    </source>
</evidence>
<proteinExistence type="predicted"/>
<organism evidence="2 3">
    <name type="scientific">Tissierella pigra</name>
    <dbReference type="NCBI Taxonomy" id="2607614"/>
    <lineage>
        <taxon>Bacteria</taxon>
        <taxon>Bacillati</taxon>
        <taxon>Bacillota</taxon>
        <taxon>Tissierellia</taxon>
        <taxon>Tissierellales</taxon>
        <taxon>Tissierellaceae</taxon>
        <taxon>Tissierella</taxon>
    </lineage>
</organism>